<keyword evidence="2" id="KW-0238">DNA-binding</keyword>
<gene>
    <name evidence="5" type="ORF">NYR54_06445</name>
</gene>
<evidence type="ECO:0000256" key="1">
    <source>
        <dbReference type="ARBA" id="ARBA00023015"/>
    </source>
</evidence>
<dbReference type="AlphaFoldDB" id="A0A9X3B602"/>
<evidence type="ECO:0000313" key="6">
    <source>
        <dbReference type="Proteomes" id="UP001149009"/>
    </source>
</evidence>
<dbReference type="Pfam" id="PF01965">
    <property type="entry name" value="DJ-1_PfpI"/>
    <property type="match status" value="1"/>
</dbReference>
<dbReference type="GO" id="GO:0043565">
    <property type="term" value="F:sequence-specific DNA binding"/>
    <property type="evidence" value="ECO:0007669"/>
    <property type="project" value="InterPro"/>
</dbReference>
<dbReference type="Pfam" id="PF12833">
    <property type="entry name" value="HTH_18"/>
    <property type="match status" value="1"/>
</dbReference>
<dbReference type="SUPFAM" id="SSF52317">
    <property type="entry name" value="Class I glutamine amidotransferase-like"/>
    <property type="match status" value="1"/>
</dbReference>
<dbReference type="CDD" id="cd03136">
    <property type="entry name" value="GATase1_AraC_ArgR_like"/>
    <property type="match status" value="1"/>
</dbReference>
<comment type="caution">
    <text evidence="5">The sequence shown here is derived from an EMBL/GenBank/DDBJ whole genome shotgun (WGS) entry which is preliminary data.</text>
</comment>
<dbReference type="Gene3D" id="1.10.10.60">
    <property type="entry name" value="Homeodomain-like"/>
    <property type="match status" value="2"/>
</dbReference>
<evidence type="ECO:0000256" key="2">
    <source>
        <dbReference type="ARBA" id="ARBA00023125"/>
    </source>
</evidence>
<name>A0A9X3B602_9HYPH</name>
<dbReference type="PROSITE" id="PS01124">
    <property type="entry name" value="HTH_ARAC_FAMILY_2"/>
    <property type="match status" value="1"/>
</dbReference>
<dbReference type="InterPro" id="IPR052158">
    <property type="entry name" value="INH-QAR"/>
</dbReference>
<feature type="domain" description="HTH araC/xylS-type" evidence="4">
    <location>
        <begin position="234"/>
        <end position="332"/>
    </location>
</feature>
<dbReference type="PANTHER" id="PTHR43130">
    <property type="entry name" value="ARAC-FAMILY TRANSCRIPTIONAL REGULATOR"/>
    <property type="match status" value="1"/>
</dbReference>
<protein>
    <submittedName>
        <fullName evidence="5">GlxA family transcriptional regulator</fullName>
    </submittedName>
</protein>
<dbReference type="SMART" id="SM00342">
    <property type="entry name" value="HTH_ARAC"/>
    <property type="match status" value="1"/>
</dbReference>
<dbReference type="Proteomes" id="UP001149009">
    <property type="component" value="Unassembled WGS sequence"/>
</dbReference>
<dbReference type="RefSeq" id="WP_261514792.1">
    <property type="nucleotide sequence ID" value="NZ_JAODNV010000007.1"/>
</dbReference>
<evidence type="ECO:0000256" key="3">
    <source>
        <dbReference type="ARBA" id="ARBA00023163"/>
    </source>
</evidence>
<reference evidence="5" key="1">
    <citation type="submission" date="2022-08" db="EMBL/GenBank/DDBJ databases">
        <title>Chelativorans sichuanense sp. nov., a paraffin oil-degrading bacterium isolated from a mixture of oil-based drill cuttings and paddy soil.</title>
        <authorList>
            <person name="Yu J."/>
            <person name="Liu H."/>
            <person name="Chen Q."/>
        </authorList>
    </citation>
    <scope>NUCLEOTIDE SEQUENCE</scope>
    <source>
        <strain evidence="5">SCAU 2101</strain>
    </source>
</reference>
<proteinExistence type="predicted"/>
<dbReference type="Gene3D" id="3.40.50.880">
    <property type="match status" value="1"/>
</dbReference>
<evidence type="ECO:0000313" key="5">
    <source>
        <dbReference type="EMBL" id="MCT8989933.1"/>
    </source>
</evidence>
<dbReference type="SUPFAM" id="SSF46689">
    <property type="entry name" value="Homeodomain-like"/>
    <property type="match status" value="2"/>
</dbReference>
<dbReference type="InterPro" id="IPR009057">
    <property type="entry name" value="Homeodomain-like_sf"/>
</dbReference>
<dbReference type="InterPro" id="IPR002818">
    <property type="entry name" value="DJ-1/PfpI"/>
</dbReference>
<keyword evidence="1" id="KW-0805">Transcription regulation</keyword>
<dbReference type="PROSITE" id="PS00041">
    <property type="entry name" value="HTH_ARAC_FAMILY_1"/>
    <property type="match status" value="1"/>
</dbReference>
<dbReference type="InterPro" id="IPR018060">
    <property type="entry name" value="HTH_AraC"/>
</dbReference>
<dbReference type="InterPro" id="IPR029062">
    <property type="entry name" value="Class_I_gatase-like"/>
</dbReference>
<organism evidence="5 6">
    <name type="scientific">Chelativorans petroleitrophicus</name>
    <dbReference type="NCBI Taxonomy" id="2975484"/>
    <lineage>
        <taxon>Bacteria</taxon>
        <taxon>Pseudomonadati</taxon>
        <taxon>Pseudomonadota</taxon>
        <taxon>Alphaproteobacteria</taxon>
        <taxon>Hyphomicrobiales</taxon>
        <taxon>Phyllobacteriaceae</taxon>
        <taxon>Chelativorans</taxon>
    </lineage>
</organism>
<keyword evidence="6" id="KW-1185">Reference proteome</keyword>
<accession>A0A9X3B602</accession>
<keyword evidence="3" id="KW-0804">Transcription</keyword>
<sequence>MNLRLPAHPAGDAAASADGAQGRTFAFLLVDKFSMFSLSAAIDAFRQANRLLDRDFYSWITASADGEAVMASNGLAIKVDYAVADLPPADILFVCVGLTTEFPGKSKVLAALRSWGRQGRALGALSAGSLLLAEAGQLDGHRCTIHWENRVGFRERFPDIECTGNVYEIDRKRYTCAGVTTSIDLMLEIIRADFGNELVNEVANQFQHERIRSAEDRQRIGPERELAGKSDKLKKIVALMAENLEEPYSAVQLAKAAGLSVRQVERLFLRYLGVTPGRYYMRLRLERARQLLRQTNMPILDVAIATGFASHSYFAQSYRMQFGRPPSEERRKTY</sequence>
<dbReference type="GO" id="GO:0003700">
    <property type="term" value="F:DNA-binding transcription factor activity"/>
    <property type="evidence" value="ECO:0007669"/>
    <property type="project" value="InterPro"/>
</dbReference>
<dbReference type="InterPro" id="IPR018062">
    <property type="entry name" value="HTH_AraC-typ_CS"/>
</dbReference>
<dbReference type="PANTHER" id="PTHR43130:SF3">
    <property type="entry name" value="HTH-TYPE TRANSCRIPTIONAL REGULATOR RV1931C"/>
    <property type="match status" value="1"/>
</dbReference>
<dbReference type="EMBL" id="JAODNV010000007">
    <property type="protein sequence ID" value="MCT8989933.1"/>
    <property type="molecule type" value="Genomic_DNA"/>
</dbReference>
<evidence type="ECO:0000259" key="4">
    <source>
        <dbReference type="PROSITE" id="PS01124"/>
    </source>
</evidence>